<dbReference type="AlphaFoldDB" id="A0A2S1LBC7"/>
<dbReference type="PANTHER" id="PTHR37299:SF1">
    <property type="entry name" value="STAGE 0 SPORULATION PROTEIN A HOMOLOG"/>
    <property type="match status" value="1"/>
</dbReference>
<evidence type="ECO:0000313" key="4">
    <source>
        <dbReference type="EMBL" id="AWG21032.1"/>
    </source>
</evidence>
<dbReference type="Gene3D" id="2.40.50.1020">
    <property type="entry name" value="LytTr DNA-binding domain"/>
    <property type="match status" value="1"/>
</dbReference>
<feature type="domain" description="HTH LytTR-type" evidence="3">
    <location>
        <begin position="173"/>
        <end position="265"/>
    </location>
</feature>
<dbReference type="EMBL" id="CP020918">
    <property type="protein sequence ID" value="AWG21032.1"/>
    <property type="molecule type" value="Genomic_DNA"/>
</dbReference>
<dbReference type="SMART" id="SM00850">
    <property type="entry name" value="LytTR"/>
    <property type="match status" value="1"/>
</dbReference>
<dbReference type="GO" id="GO:0003677">
    <property type="term" value="F:DNA binding"/>
    <property type="evidence" value="ECO:0007669"/>
    <property type="project" value="UniProtKB-KW"/>
</dbReference>
<dbReference type="SUPFAM" id="SSF52172">
    <property type="entry name" value="CheY-like"/>
    <property type="match status" value="1"/>
</dbReference>
<evidence type="ECO:0000256" key="1">
    <source>
        <dbReference type="PROSITE-ProRule" id="PRU00169"/>
    </source>
</evidence>
<reference evidence="4 5" key="1">
    <citation type="submission" date="2017-04" db="EMBL/GenBank/DDBJ databases">
        <title>Compelte genome sequence of WV33.</title>
        <authorList>
            <person name="Lee P.C."/>
        </authorList>
    </citation>
    <scope>NUCLEOTIDE SEQUENCE [LARGE SCALE GENOMIC DNA]</scope>
    <source>
        <strain evidence="4 5">WV33</strain>
    </source>
</reference>
<dbReference type="PROSITE" id="PS50930">
    <property type="entry name" value="HTH_LYTTR"/>
    <property type="match status" value="1"/>
</dbReference>
<keyword evidence="5" id="KW-1185">Reference proteome</keyword>
<dbReference type="KEGG" id="ffa:FFWV33_05540"/>
<dbReference type="PROSITE" id="PS50110">
    <property type="entry name" value="RESPONSE_REGULATORY"/>
    <property type="match status" value="1"/>
</dbReference>
<sequence length="274" mass="31251">MNYSYIIIDDNHESSLETKAVADGFSNLLFLGMADTYNDGLNLILEQHPDLVFLEIDPKKKKSNLSLHLINELYRFLKVVPKIIITTSKKDLAFDAIQYQVTDYMLKPVARIDLTKLVLKLDKATGTQVVERITDSKKTALPTNIVSEEYKEVVNEVNRPMVLCVKSYGDHRYIDSRDITYLQADNNSTDIHLINGEMITAFKTLKNFESLLSYPFVRIHNSYIVNSHSIARIHTGNSVCYIRNTTIKLPFSKSYKSNVDFIIGQIASGNYLEI</sequence>
<dbReference type="PANTHER" id="PTHR37299">
    <property type="entry name" value="TRANSCRIPTIONAL REGULATOR-RELATED"/>
    <property type="match status" value="1"/>
</dbReference>
<dbReference type="Gene3D" id="3.40.50.2300">
    <property type="match status" value="1"/>
</dbReference>
<keyword evidence="4" id="KW-0238">DNA-binding</keyword>
<name>A0A2S1LBC7_9FLAO</name>
<dbReference type="InterPro" id="IPR046947">
    <property type="entry name" value="LytR-like"/>
</dbReference>
<dbReference type="Pfam" id="PF04397">
    <property type="entry name" value="LytTR"/>
    <property type="match status" value="1"/>
</dbReference>
<evidence type="ECO:0000313" key="5">
    <source>
        <dbReference type="Proteomes" id="UP000244527"/>
    </source>
</evidence>
<dbReference type="Proteomes" id="UP000244527">
    <property type="component" value="Chromosome"/>
</dbReference>
<dbReference type="RefSeq" id="WP_108739985.1">
    <property type="nucleotide sequence ID" value="NZ_CP020918.1"/>
</dbReference>
<organism evidence="4 5">
    <name type="scientific">Flavobacterium faecale</name>
    <dbReference type="NCBI Taxonomy" id="1355330"/>
    <lineage>
        <taxon>Bacteria</taxon>
        <taxon>Pseudomonadati</taxon>
        <taxon>Bacteroidota</taxon>
        <taxon>Flavobacteriia</taxon>
        <taxon>Flavobacteriales</taxon>
        <taxon>Flavobacteriaceae</taxon>
        <taxon>Flavobacterium</taxon>
    </lineage>
</organism>
<evidence type="ECO:0000259" key="3">
    <source>
        <dbReference type="PROSITE" id="PS50930"/>
    </source>
</evidence>
<dbReference type="OrthoDB" id="2168082at2"/>
<comment type="caution">
    <text evidence="1">Lacks conserved residue(s) required for the propagation of feature annotation.</text>
</comment>
<dbReference type="InterPro" id="IPR007492">
    <property type="entry name" value="LytTR_DNA-bd_dom"/>
</dbReference>
<accession>A0A2S1LBC7</accession>
<feature type="domain" description="Response regulatory" evidence="2">
    <location>
        <begin position="4"/>
        <end position="122"/>
    </location>
</feature>
<dbReference type="InterPro" id="IPR001789">
    <property type="entry name" value="Sig_transdc_resp-reg_receiver"/>
</dbReference>
<evidence type="ECO:0000259" key="2">
    <source>
        <dbReference type="PROSITE" id="PS50110"/>
    </source>
</evidence>
<dbReference type="InterPro" id="IPR011006">
    <property type="entry name" value="CheY-like_superfamily"/>
</dbReference>
<dbReference type="GO" id="GO:0000156">
    <property type="term" value="F:phosphorelay response regulator activity"/>
    <property type="evidence" value="ECO:0007669"/>
    <property type="project" value="InterPro"/>
</dbReference>
<proteinExistence type="predicted"/>
<protein>
    <submittedName>
        <fullName evidence="4">DNA-binding response regulator</fullName>
    </submittedName>
</protein>
<gene>
    <name evidence="4" type="ORF">FFWV33_05540</name>
</gene>